<accession>A0AAD6UV46</accession>
<feature type="transmembrane region" description="Helical" evidence="2">
    <location>
        <begin position="463"/>
        <end position="486"/>
    </location>
</feature>
<keyword evidence="2" id="KW-0472">Membrane</keyword>
<feature type="transmembrane region" description="Helical" evidence="2">
    <location>
        <begin position="254"/>
        <end position="277"/>
    </location>
</feature>
<dbReference type="AlphaFoldDB" id="A0AAD6UV46"/>
<name>A0AAD6UV46_9AGAR</name>
<evidence type="ECO:0000313" key="4">
    <source>
        <dbReference type="Proteomes" id="UP001219525"/>
    </source>
</evidence>
<feature type="transmembrane region" description="Helical" evidence="2">
    <location>
        <begin position="152"/>
        <end position="171"/>
    </location>
</feature>
<comment type="caution">
    <text evidence="3">The sequence shown here is derived from an EMBL/GenBank/DDBJ whole genome shotgun (WGS) entry which is preliminary data.</text>
</comment>
<evidence type="ECO:0000256" key="2">
    <source>
        <dbReference type="SAM" id="Phobius"/>
    </source>
</evidence>
<feature type="transmembrane region" description="Helical" evidence="2">
    <location>
        <begin position="191"/>
        <end position="211"/>
    </location>
</feature>
<feature type="compositionally biased region" description="Low complexity" evidence="1">
    <location>
        <begin position="10"/>
        <end position="19"/>
    </location>
</feature>
<gene>
    <name evidence="3" type="ORF">GGX14DRAFT_676817</name>
</gene>
<feature type="transmembrane region" description="Helical" evidence="2">
    <location>
        <begin position="298"/>
        <end position="319"/>
    </location>
</feature>
<sequence>MPVDPPPRLSTTSSSGESSPILSNFNSATSLILVHDDDESSAPFEVPDDDGIPESPDFEIRRSFSPAMPPSLVFLYLLSPYLKLGAMLLPYTQLPLKYGIPPLFIFAILSAFARQIWYMLARYMRSADLEDIILDAFARGRGKESLRSWLRALLRGGTGMLQVLLAVIYLRESVHVVLPLLPEDLPVSPRLIVTVIFTLAQLPLVSALSLASKRVVFATWSSIATYVLWFCCVAVAHANGTLEINPGWLRMGALWQGITTIAFTFTSSTTLPLYASLRAGSPPAGLSKSSVARSFRTLSTLSVAVAICFTLPLIFFTAHMSPIMDTHPLKLQPAIVVLNSLTLLLAIPSVLVTTPSLPISERIRRAITIPLSKYLVFVLVVLLSLVPARIARVLSDVLVASACASTFFLPALIHITTHFFKRPLSIVMPQMSVSPNLPSPSVTDELLQRKEDALQRRQFRKRVIWDIGVWVLLLPVGGGGFVWGAGRLAGRW</sequence>
<keyword evidence="4" id="KW-1185">Reference proteome</keyword>
<dbReference type="EMBL" id="JARJCW010000090">
    <property type="protein sequence ID" value="KAJ7195502.1"/>
    <property type="molecule type" value="Genomic_DNA"/>
</dbReference>
<keyword evidence="2" id="KW-1133">Transmembrane helix</keyword>
<feature type="transmembrane region" description="Helical" evidence="2">
    <location>
        <begin position="397"/>
        <end position="420"/>
    </location>
</feature>
<feature type="transmembrane region" description="Helical" evidence="2">
    <location>
        <begin position="331"/>
        <end position="353"/>
    </location>
</feature>
<proteinExistence type="predicted"/>
<reference evidence="3" key="1">
    <citation type="submission" date="2023-03" db="EMBL/GenBank/DDBJ databases">
        <title>Massive genome expansion in bonnet fungi (Mycena s.s.) driven by repeated elements and novel gene families across ecological guilds.</title>
        <authorList>
            <consortium name="Lawrence Berkeley National Laboratory"/>
            <person name="Harder C.B."/>
            <person name="Miyauchi S."/>
            <person name="Viragh M."/>
            <person name="Kuo A."/>
            <person name="Thoen E."/>
            <person name="Andreopoulos B."/>
            <person name="Lu D."/>
            <person name="Skrede I."/>
            <person name="Drula E."/>
            <person name="Henrissat B."/>
            <person name="Morin E."/>
            <person name="Kohler A."/>
            <person name="Barry K."/>
            <person name="LaButti K."/>
            <person name="Morin E."/>
            <person name="Salamov A."/>
            <person name="Lipzen A."/>
            <person name="Mereny Z."/>
            <person name="Hegedus B."/>
            <person name="Baldrian P."/>
            <person name="Stursova M."/>
            <person name="Weitz H."/>
            <person name="Taylor A."/>
            <person name="Grigoriev I.V."/>
            <person name="Nagy L.G."/>
            <person name="Martin F."/>
            <person name="Kauserud H."/>
        </authorList>
    </citation>
    <scope>NUCLEOTIDE SEQUENCE</scope>
    <source>
        <strain evidence="3">9144</strain>
    </source>
</reference>
<protein>
    <submittedName>
        <fullName evidence="3">Uncharacterized protein</fullName>
    </submittedName>
</protein>
<feature type="transmembrane region" description="Helical" evidence="2">
    <location>
        <begin position="98"/>
        <end position="117"/>
    </location>
</feature>
<dbReference type="Proteomes" id="UP001219525">
    <property type="component" value="Unassembled WGS sequence"/>
</dbReference>
<evidence type="ECO:0000256" key="1">
    <source>
        <dbReference type="SAM" id="MobiDB-lite"/>
    </source>
</evidence>
<feature type="transmembrane region" description="Helical" evidence="2">
    <location>
        <begin position="71"/>
        <end position="92"/>
    </location>
</feature>
<keyword evidence="2" id="KW-0812">Transmembrane</keyword>
<feature type="transmembrane region" description="Helical" evidence="2">
    <location>
        <begin position="374"/>
        <end position="391"/>
    </location>
</feature>
<organism evidence="3 4">
    <name type="scientific">Mycena pura</name>
    <dbReference type="NCBI Taxonomy" id="153505"/>
    <lineage>
        <taxon>Eukaryota</taxon>
        <taxon>Fungi</taxon>
        <taxon>Dikarya</taxon>
        <taxon>Basidiomycota</taxon>
        <taxon>Agaricomycotina</taxon>
        <taxon>Agaricomycetes</taxon>
        <taxon>Agaricomycetidae</taxon>
        <taxon>Agaricales</taxon>
        <taxon>Marasmiineae</taxon>
        <taxon>Mycenaceae</taxon>
        <taxon>Mycena</taxon>
    </lineage>
</organism>
<evidence type="ECO:0000313" key="3">
    <source>
        <dbReference type="EMBL" id="KAJ7195502.1"/>
    </source>
</evidence>
<feature type="transmembrane region" description="Helical" evidence="2">
    <location>
        <begin position="223"/>
        <end position="242"/>
    </location>
</feature>
<feature type="region of interest" description="Disordered" evidence="1">
    <location>
        <begin position="1"/>
        <end position="22"/>
    </location>
</feature>